<comment type="caution">
    <text evidence="7">The sequence shown here is derived from an EMBL/GenBank/DDBJ whole genome shotgun (WGS) entry which is preliminary data.</text>
</comment>
<dbReference type="InterPro" id="IPR017853">
    <property type="entry name" value="GH"/>
</dbReference>
<evidence type="ECO:0000313" key="7">
    <source>
        <dbReference type="EMBL" id="MDZ5000365.1"/>
    </source>
</evidence>
<dbReference type="GO" id="GO:0004556">
    <property type="term" value="F:alpha-amylase activity"/>
    <property type="evidence" value="ECO:0007669"/>
    <property type="project" value="InterPro"/>
</dbReference>
<proteinExistence type="inferred from homology"/>
<reference evidence="7" key="1">
    <citation type="submission" date="2019-11" db="EMBL/GenBank/DDBJ databases">
        <title>Characterization of Clostridium perfringens isolates from swine manure treated agricultural soils.</title>
        <authorList>
            <person name="Wushke S.T."/>
        </authorList>
    </citation>
    <scope>NUCLEOTIDE SEQUENCE</scope>
    <source>
        <strain evidence="7">X26</strain>
    </source>
</reference>
<dbReference type="SUPFAM" id="SSF51445">
    <property type="entry name" value="(Trans)glycosidases"/>
    <property type="match status" value="1"/>
</dbReference>
<name>A0AAW9I7A3_CLOPF</name>
<dbReference type="Gene3D" id="3.20.20.80">
    <property type="entry name" value="Glycosidases"/>
    <property type="match status" value="1"/>
</dbReference>
<evidence type="ECO:0000256" key="4">
    <source>
        <dbReference type="ARBA" id="ARBA00022729"/>
    </source>
</evidence>
<feature type="non-terminal residue" evidence="7">
    <location>
        <position position="1"/>
    </location>
</feature>
<comment type="similarity">
    <text evidence="2 5">Belongs to the glycosyl hydrolase 13 family.</text>
</comment>
<feature type="domain" description="Glycosyl hydrolase family 13 catalytic" evidence="6">
    <location>
        <begin position="1"/>
        <end position="260"/>
    </location>
</feature>
<dbReference type="EMBL" id="WNVC01000251">
    <property type="protein sequence ID" value="MDZ5000365.1"/>
    <property type="molecule type" value="Genomic_DNA"/>
</dbReference>
<comment type="cofactor">
    <cofactor evidence="1">
        <name>Ca(2+)</name>
        <dbReference type="ChEBI" id="CHEBI:29108"/>
    </cofactor>
</comment>
<dbReference type="AlphaFoldDB" id="A0AAW9I7A3"/>
<sequence length="260" mass="29531">NFDDFRRLVDTAHSKGIKVIIDFAPNHTSPASEDTPTYAENGKLYDNGTLLGGLTNDSKNLFNHYGGTDFSTLEDGIYRNLYDLADLNHLNSTVDSYFKAAIKLWLDMGIDGIRMDAVKHMPFEWQKSFMDTIYSYRPVFTFGEWFLGVGEVDPNNSSFANNNGMSLLDFRYAQTVRQVFRDKKSNMYALDSMFTSTATDYEHINDQVIFVDNHDMDRFSTSNNNTSVDQALVLTLTSRGVPAIYYGTEQYMNGDGDPYN</sequence>
<dbReference type="PANTHER" id="PTHR10357:SF215">
    <property type="entry name" value="ALPHA-AMYLASE 1"/>
    <property type="match status" value="1"/>
</dbReference>
<protein>
    <submittedName>
        <fullName evidence="7">Alpha-amylase</fullName>
    </submittedName>
</protein>
<keyword evidence="3" id="KW-0479">Metal-binding</keyword>
<feature type="non-terminal residue" evidence="7">
    <location>
        <position position="260"/>
    </location>
</feature>
<evidence type="ECO:0000256" key="1">
    <source>
        <dbReference type="ARBA" id="ARBA00001913"/>
    </source>
</evidence>
<dbReference type="Pfam" id="PF00128">
    <property type="entry name" value="Alpha-amylase"/>
    <property type="match status" value="1"/>
</dbReference>
<dbReference type="RefSeq" id="WP_322458659.1">
    <property type="nucleotide sequence ID" value="NZ_WNVC01000251.1"/>
</dbReference>
<gene>
    <name evidence="7" type="ORF">GNF79_15065</name>
</gene>
<evidence type="ECO:0000259" key="6">
    <source>
        <dbReference type="SMART" id="SM00642"/>
    </source>
</evidence>
<dbReference type="InterPro" id="IPR006046">
    <property type="entry name" value="Alpha_amylase"/>
</dbReference>
<dbReference type="PRINTS" id="PR00110">
    <property type="entry name" value="ALPHAAMYLASE"/>
</dbReference>
<dbReference type="PANTHER" id="PTHR10357">
    <property type="entry name" value="ALPHA-AMYLASE FAMILY MEMBER"/>
    <property type="match status" value="1"/>
</dbReference>
<dbReference type="GO" id="GO:0046872">
    <property type="term" value="F:metal ion binding"/>
    <property type="evidence" value="ECO:0007669"/>
    <property type="project" value="UniProtKB-KW"/>
</dbReference>
<evidence type="ECO:0000313" key="8">
    <source>
        <dbReference type="Proteomes" id="UP001291306"/>
    </source>
</evidence>
<organism evidence="7 8">
    <name type="scientific">Clostridium perfringens</name>
    <dbReference type="NCBI Taxonomy" id="1502"/>
    <lineage>
        <taxon>Bacteria</taxon>
        <taxon>Bacillati</taxon>
        <taxon>Bacillota</taxon>
        <taxon>Clostridia</taxon>
        <taxon>Eubacteriales</taxon>
        <taxon>Clostridiaceae</taxon>
        <taxon>Clostridium</taxon>
    </lineage>
</organism>
<keyword evidence="4" id="KW-0732">Signal</keyword>
<dbReference type="GO" id="GO:0005975">
    <property type="term" value="P:carbohydrate metabolic process"/>
    <property type="evidence" value="ECO:0007669"/>
    <property type="project" value="InterPro"/>
</dbReference>
<dbReference type="SMART" id="SM00642">
    <property type="entry name" value="Aamy"/>
    <property type="match status" value="1"/>
</dbReference>
<accession>A0AAW9I7A3</accession>
<dbReference type="InterPro" id="IPR006047">
    <property type="entry name" value="GH13_cat_dom"/>
</dbReference>
<evidence type="ECO:0000256" key="3">
    <source>
        <dbReference type="ARBA" id="ARBA00022723"/>
    </source>
</evidence>
<evidence type="ECO:0000256" key="5">
    <source>
        <dbReference type="RuleBase" id="RU003615"/>
    </source>
</evidence>
<evidence type="ECO:0000256" key="2">
    <source>
        <dbReference type="ARBA" id="ARBA00008061"/>
    </source>
</evidence>
<dbReference type="Proteomes" id="UP001291306">
    <property type="component" value="Unassembled WGS sequence"/>
</dbReference>